<dbReference type="Proteomes" id="UP000435648">
    <property type="component" value="Chromosome"/>
</dbReference>
<dbReference type="Gene3D" id="2.40.30.170">
    <property type="match status" value="1"/>
</dbReference>
<dbReference type="PANTHER" id="PTHR30367:SF1">
    <property type="entry name" value="MULTIDRUG RESISTANCE PROTEIN MDTN"/>
    <property type="match status" value="1"/>
</dbReference>
<organism evidence="3 4">
    <name type="scientific">Stappia indica</name>
    <dbReference type="NCBI Taxonomy" id="538381"/>
    <lineage>
        <taxon>Bacteria</taxon>
        <taxon>Pseudomonadati</taxon>
        <taxon>Pseudomonadota</taxon>
        <taxon>Alphaproteobacteria</taxon>
        <taxon>Hyphomicrobiales</taxon>
        <taxon>Stappiaceae</taxon>
        <taxon>Stappia</taxon>
    </lineage>
</organism>
<dbReference type="OrthoDB" id="9811754at2"/>
<gene>
    <name evidence="3" type="primary">mdtN</name>
    <name evidence="3" type="ORF">GH266_09330</name>
</gene>
<dbReference type="Pfam" id="PF25917">
    <property type="entry name" value="BSH_RND"/>
    <property type="match status" value="1"/>
</dbReference>
<evidence type="ECO:0000313" key="4">
    <source>
        <dbReference type="Proteomes" id="UP000435648"/>
    </source>
</evidence>
<sequence>MPLPISSGRLTALAGVAISFLVIATAVVLAYRSHLVSQANPLSDDASVFANVTRMATSAGGRVKSVPVQENAFVQKGTLLLELDDTAYRLAVEQARADLELAEAAASDKSRNIQAELANADIAGQQVERARSNLDLASQSLERLRPMAEKGYVSAQQLDDARTLKRDAEVSLREALRQQDAAQALVGDELGAGALVRARRAALAIAEHELAGTRLFAPHDGHVVGLTTSTGDYVLPAQPLFTLIQSDVWYVNANYTETVIPGISAGDCASVHVLANRKIAIKGVVESVGWGISTKDLINVPISLPIVPKSLEWVRVQQRFPVRIRLADPPAELMRVGASAVATIHLDDAC</sequence>
<dbReference type="KEGG" id="siw:GH266_09330"/>
<dbReference type="InterPro" id="IPR050393">
    <property type="entry name" value="MFP_Efflux_Pump"/>
</dbReference>
<name>A0A857C6Z2_9HYPH</name>
<evidence type="ECO:0000259" key="2">
    <source>
        <dbReference type="Pfam" id="PF25963"/>
    </source>
</evidence>
<dbReference type="Gene3D" id="2.40.50.100">
    <property type="match status" value="1"/>
</dbReference>
<dbReference type="NCBIfam" id="NF007785">
    <property type="entry name" value="PRK10476.1"/>
    <property type="match status" value="1"/>
</dbReference>
<protein>
    <submittedName>
        <fullName evidence="3">Multidrug transporter subunit MdtN</fullName>
    </submittedName>
</protein>
<proteinExistence type="predicted"/>
<feature type="domain" description="p-hydroxybenzoic acid efflux pump subunit AaeA-like beta-barrel" evidence="2">
    <location>
        <begin position="249"/>
        <end position="344"/>
    </location>
</feature>
<dbReference type="RefSeq" id="WP_158193666.1">
    <property type="nucleotide sequence ID" value="NZ_CP046908.1"/>
</dbReference>
<dbReference type="InterPro" id="IPR058625">
    <property type="entry name" value="MdtA-like_BSH"/>
</dbReference>
<evidence type="ECO:0000313" key="3">
    <source>
        <dbReference type="EMBL" id="QGZ34701.1"/>
    </source>
</evidence>
<dbReference type="AlphaFoldDB" id="A0A857C6Z2"/>
<dbReference type="Gene3D" id="1.10.287.470">
    <property type="entry name" value="Helix hairpin bin"/>
    <property type="match status" value="1"/>
</dbReference>
<dbReference type="PANTHER" id="PTHR30367">
    <property type="entry name" value="P-HYDROXYBENZOIC ACID EFFLUX PUMP SUBUNIT AAEA-RELATED"/>
    <property type="match status" value="1"/>
</dbReference>
<reference evidence="3 4" key="1">
    <citation type="submission" date="2019-12" db="EMBL/GenBank/DDBJ databases">
        <title>The genome of Stappia indica PHM037.</title>
        <authorList>
            <person name="Kacar D."/>
            <person name="Galan B."/>
            <person name="Canedo L."/>
            <person name="Rodriguez P."/>
            <person name="de la Calle F."/>
            <person name="Garcia J.L."/>
        </authorList>
    </citation>
    <scope>NUCLEOTIDE SEQUENCE [LARGE SCALE GENOMIC DNA]</scope>
    <source>
        <strain evidence="3 4">PHM037</strain>
    </source>
</reference>
<dbReference type="Pfam" id="PF25963">
    <property type="entry name" value="Beta-barrel_AAEA"/>
    <property type="match status" value="1"/>
</dbReference>
<evidence type="ECO:0000259" key="1">
    <source>
        <dbReference type="Pfam" id="PF25917"/>
    </source>
</evidence>
<dbReference type="EMBL" id="CP046908">
    <property type="protein sequence ID" value="QGZ34701.1"/>
    <property type="molecule type" value="Genomic_DNA"/>
</dbReference>
<dbReference type="SUPFAM" id="SSF111369">
    <property type="entry name" value="HlyD-like secretion proteins"/>
    <property type="match status" value="2"/>
</dbReference>
<dbReference type="InterPro" id="IPR058634">
    <property type="entry name" value="AaeA-lik-b-barrel"/>
</dbReference>
<accession>A0A857C6Z2</accession>
<feature type="domain" description="Multidrug resistance protein MdtA-like barrel-sandwich hybrid" evidence="1">
    <location>
        <begin position="60"/>
        <end position="243"/>
    </location>
</feature>